<dbReference type="InterPro" id="IPR001029">
    <property type="entry name" value="Flagellin_N"/>
</dbReference>
<keyword evidence="6" id="KW-0966">Cell projection</keyword>
<keyword evidence="3" id="KW-0964">Secreted</keyword>
<protein>
    <recommendedName>
        <fullName evidence="3">Flagellin</fullName>
    </recommendedName>
</protein>
<dbReference type="KEGG" id="pdq:CL55_00004650"/>
<reference evidence="6 7" key="1">
    <citation type="submission" date="2014-03" db="EMBL/GenBank/DDBJ databases">
        <title>Genome of Polynucleobacter strain MWH-MoK4.</title>
        <authorList>
            <person name="Hahn M.W."/>
        </authorList>
    </citation>
    <scope>NUCLEOTIDE SEQUENCE [LARGE SCALE GENOMIC DNA]</scope>
    <source>
        <strain evidence="6 7">MWH-MoK4</strain>
    </source>
</reference>
<dbReference type="Proteomes" id="UP000061135">
    <property type="component" value="Chromosome"/>
</dbReference>
<feature type="domain" description="Flagellin N-terminal" evidence="4">
    <location>
        <begin position="5"/>
        <end position="138"/>
    </location>
</feature>
<dbReference type="OrthoDB" id="9768249at2"/>
<evidence type="ECO:0000259" key="5">
    <source>
        <dbReference type="Pfam" id="PF00700"/>
    </source>
</evidence>
<evidence type="ECO:0000256" key="1">
    <source>
        <dbReference type="ARBA" id="ARBA00005709"/>
    </source>
</evidence>
<sequence length="288" mass="30678">MSIRISSNQVINAGVDSMNTALNDATAWQQKISSGKNYTKASDNVYAISRGVELDFDISRLQMFKSNQAIATNNHNDAQSQMDSILNQLTQLKTTFIQSQNASLNQSNFAALAIQAEQIRDAIQSQMTATDSTGHAIFPDDTNSVQIEPGVTVASGVAFNDAFGANGSLAGSEDADIYLNIDAFVTYLTQKSQGLTTTKTGAQVSSGLDTSYTQLMQAQQTSGGISKQVDNAQATVVAVRTELIAASSALLDTDMAEATAAFTRSQTLLNAAQAMFARLQQSNLFSKL</sequence>
<evidence type="ECO:0000259" key="4">
    <source>
        <dbReference type="Pfam" id="PF00669"/>
    </source>
</evidence>
<keyword evidence="6" id="KW-0282">Flagellum</keyword>
<dbReference type="InterPro" id="IPR046358">
    <property type="entry name" value="Flagellin_C"/>
</dbReference>
<dbReference type="PANTHER" id="PTHR42792">
    <property type="entry name" value="FLAGELLIN"/>
    <property type="match status" value="1"/>
</dbReference>
<evidence type="ECO:0000313" key="7">
    <source>
        <dbReference type="Proteomes" id="UP000061135"/>
    </source>
</evidence>
<dbReference type="HOGENOM" id="CLU_965969_0_0_4"/>
<dbReference type="Pfam" id="PF00700">
    <property type="entry name" value="Flagellin_C"/>
    <property type="match status" value="1"/>
</dbReference>
<feature type="domain" description="Flagellin C-terminal" evidence="5">
    <location>
        <begin position="208"/>
        <end position="284"/>
    </location>
</feature>
<evidence type="ECO:0000256" key="2">
    <source>
        <dbReference type="ARBA" id="ARBA00023143"/>
    </source>
</evidence>
<dbReference type="AlphaFoldDB" id="A0A0E3V0P4"/>
<dbReference type="EMBL" id="CP007501">
    <property type="protein sequence ID" value="AKD24798.1"/>
    <property type="molecule type" value="Genomic_DNA"/>
</dbReference>
<dbReference type="GO" id="GO:0005198">
    <property type="term" value="F:structural molecule activity"/>
    <property type="evidence" value="ECO:0007669"/>
    <property type="project" value="UniProtKB-UniRule"/>
</dbReference>
<gene>
    <name evidence="6" type="ORF">CL55_00004650</name>
</gene>
<dbReference type="InterPro" id="IPR001492">
    <property type="entry name" value="Flagellin"/>
</dbReference>
<evidence type="ECO:0000256" key="3">
    <source>
        <dbReference type="RuleBase" id="RU362073"/>
    </source>
</evidence>
<dbReference type="PANTHER" id="PTHR42792:SF1">
    <property type="entry name" value="FLAGELLAR HOOK-ASSOCIATED PROTEIN 3"/>
    <property type="match status" value="1"/>
</dbReference>
<dbReference type="GO" id="GO:0005576">
    <property type="term" value="C:extracellular region"/>
    <property type="evidence" value="ECO:0007669"/>
    <property type="project" value="UniProtKB-SubCell"/>
</dbReference>
<dbReference type="RefSeq" id="WP_046329701.1">
    <property type="nucleotide sequence ID" value="NZ_CP007501.1"/>
</dbReference>
<keyword evidence="6" id="KW-0969">Cilium</keyword>
<dbReference type="Gene3D" id="1.20.1330.10">
    <property type="entry name" value="f41 fragment of flagellin, N-terminal domain"/>
    <property type="match status" value="1"/>
</dbReference>
<dbReference type="SUPFAM" id="SSF64518">
    <property type="entry name" value="Phase 1 flagellin"/>
    <property type="match status" value="1"/>
</dbReference>
<keyword evidence="2 3" id="KW-0975">Bacterial flagellum</keyword>
<dbReference type="STRING" id="1835254.CL55_00004650"/>
<dbReference type="GO" id="GO:0009288">
    <property type="term" value="C:bacterial-type flagellum"/>
    <property type="evidence" value="ECO:0007669"/>
    <property type="project" value="UniProtKB-SubCell"/>
</dbReference>
<keyword evidence="7" id="KW-1185">Reference proteome</keyword>
<comment type="subcellular location">
    <subcellularLocation>
        <location evidence="3">Secreted</location>
    </subcellularLocation>
    <subcellularLocation>
        <location evidence="3">Bacterial flagellum</location>
    </subcellularLocation>
</comment>
<proteinExistence type="inferred from homology"/>
<evidence type="ECO:0000313" key="6">
    <source>
        <dbReference type="EMBL" id="AKD24798.1"/>
    </source>
</evidence>
<dbReference type="PATRIC" id="fig|576611.7.peg.469"/>
<comment type="function">
    <text evidence="3">Flagellin is the subunit protein which polymerizes to form the filaments of bacterial flagella.</text>
</comment>
<organism evidence="6 7">
    <name type="scientific">Polynucleobacter duraquae</name>
    <dbReference type="NCBI Taxonomy" id="1835254"/>
    <lineage>
        <taxon>Bacteria</taxon>
        <taxon>Pseudomonadati</taxon>
        <taxon>Pseudomonadota</taxon>
        <taxon>Betaproteobacteria</taxon>
        <taxon>Burkholderiales</taxon>
        <taxon>Burkholderiaceae</taxon>
        <taxon>Polynucleobacter</taxon>
    </lineage>
</organism>
<dbReference type="Pfam" id="PF00669">
    <property type="entry name" value="Flagellin_N"/>
    <property type="match status" value="1"/>
</dbReference>
<name>A0A0E3V0P4_9BURK</name>
<comment type="similarity">
    <text evidence="1 3">Belongs to the bacterial flagellin family.</text>
</comment>
<accession>A0A0E3V0P4</accession>